<evidence type="ECO:0000313" key="2">
    <source>
        <dbReference type="EMBL" id="GIH25212.1"/>
    </source>
</evidence>
<protein>
    <recommendedName>
        <fullName evidence="1">Thioredoxin domain-containing protein</fullName>
    </recommendedName>
</protein>
<dbReference type="InterPro" id="IPR036249">
    <property type="entry name" value="Thioredoxin-like_sf"/>
</dbReference>
<gene>
    <name evidence="2" type="ORF">Aph01nite_35220</name>
</gene>
<dbReference type="AlphaFoldDB" id="A0A919QFB6"/>
<accession>A0A919QFB6</accession>
<dbReference type="SUPFAM" id="SSF52833">
    <property type="entry name" value="Thioredoxin-like"/>
    <property type="match status" value="1"/>
</dbReference>
<dbReference type="InterPro" id="IPR013766">
    <property type="entry name" value="Thioredoxin_domain"/>
</dbReference>
<evidence type="ECO:0000313" key="3">
    <source>
        <dbReference type="Proteomes" id="UP000640052"/>
    </source>
</evidence>
<dbReference type="Gene3D" id="3.40.30.10">
    <property type="entry name" value="Glutaredoxin"/>
    <property type="match status" value="1"/>
</dbReference>
<dbReference type="Proteomes" id="UP000640052">
    <property type="component" value="Unassembled WGS sequence"/>
</dbReference>
<reference evidence="2" key="1">
    <citation type="submission" date="2021-01" db="EMBL/GenBank/DDBJ databases">
        <title>Whole genome shotgun sequence of Acrocarpospora phusangensis NBRC 108782.</title>
        <authorList>
            <person name="Komaki H."/>
            <person name="Tamura T."/>
        </authorList>
    </citation>
    <scope>NUCLEOTIDE SEQUENCE</scope>
    <source>
        <strain evidence="2">NBRC 108782</strain>
    </source>
</reference>
<feature type="domain" description="Thioredoxin" evidence="1">
    <location>
        <begin position="47"/>
        <end position="178"/>
    </location>
</feature>
<dbReference type="EMBL" id="BOOA01000026">
    <property type="protein sequence ID" value="GIH25212.1"/>
    <property type="molecule type" value="Genomic_DNA"/>
</dbReference>
<proteinExistence type="predicted"/>
<keyword evidence="3" id="KW-1185">Reference proteome</keyword>
<name>A0A919QFB6_9ACTN</name>
<dbReference type="RefSeq" id="WP_204041946.1">
    <property type="nucleotide sequence ID" value="NZ_BOOA01000026.1"/>
</dbReference>
<dbReference type="PROSITE" id="PS51352">
    <property type="entry name" value="THIOREDOXIN_2"/>
    <property type="match status" value="1"/>
</dbReference>
<evidence type="ECO:0000259" key="1">
    <source>
        <dbReference type="PROSITE" id="PS51352"/>
    </source>
</evidence>
<sequence length="178" mass="18238">MPIVIALLALVGAVCLLDLVLTFGVIRRLREHSAALAALSTPPAAIAAPGEPVGAYAVVTTDGEAASDADLTFEPTLVGFFSPSCPACAEHLPRFVEAAKNHPYGRDHVLAVVAGDPGETAEQQAALHPVARVVVENRGEGVMEALRVRAFPAFALVGTEKKVLASGGAVADVLVAKG</sequence>
<organism evidence="2 3">
    <name type="scientific">Acrocarpospora phusangensis</name>
    <dbReference type="NCBI Taxonomy" id="1070424"/>
    <lineage>
        <taxon>Bacteria</taxon>
        <taxon>Bacillati</taxon>
        <taxon>Actinomycetota</taxon>
        <taxon>Actinomycetes</taxon>
        <taxon>Streptosporangiales</taxon>
        <taxon>Streptosporangiaceae</taxon>
        <taxon>Acrocarpospora</taxon>
    </lineage>
</organism>
<comment type="caution">
    <text evidence="2">The sequence shown here is derived from an EMBL/GenBank/DDBJ whole genome shotgun (WGS) entry which is preliminary data.</text>
</comment>